<feature type="compositionally biased region" description="Basic and acidic residues" evidence="1">
    <location>
        <begin position="242"/>
        <end position="251"/>
    </location>
</feature>
<protein>
    <submittedName>
        <fullName evidence="2">Uncharacterized protein</fullName>
    </submittedName>
</protein>
<gene>
    <name evidence="2" type="ORF">TeGR_g7930</name>
</gene>
<dbReference type="Proteomes" id="UP001165060">
    <property type="component" value="Unassembled WGS sequence"/>
</dbReference>
<dbReference type="EMBL" id="BRYB01001864">
    <property type="protein sequence ID" value="GMI35223.1"/>
    <property type="molecule type" value="Genomic_DNA"/>
</dbReference>
<name>A0ABQ6MYD8_9STRA</name>
<evidence type="ECO:0000256" key="1">
    <source>
        <dbReference type="SAM" id="MobiDB-lite"/>
    </source>
</evidence>
<accession>A0ABQ6MYD8</accession>
<feature type="region of interest" description="Disordered" evidence="1">
    <location>
        <begin position="234"/>
        <end position="296"/>
    </location>
</feature>
<sequence length="334" mass="36817">MPSAITRALAPATTAPHVCAHECLSTSPDQAEAFKKLMSGRSPADVIPVEWIVDICDAQSGWFIGTAYGYTEKVDNSNPGKPKVKASVHVVVPDKSNPTWEGDVDVHWTSLRLIECCDEGGASQALFTEIVRDSVVPVSWQVEWCQPSLEEEEEEDDEAFFTEGDALYLVRFMNCLICRPSRGGQEGAGGEVAKTPDRLLRCLGGGGHEARGAYADCTGVVDFERLVTEGVVDWSGEGPSEEVYRESEASKRRVRSPPTKGAEAGRGGSPPATQEVKEKRTPTPNQKSMEERRDDHMTKLTQLYLRMRESMGHALAERERCVEQRKDMIDCLVK</sequence>
<evidence type="ECO:0000313" key="3">
    <source>
        <dbReference type="Proteomes" id="UP001165060"/>
    </source>
</evidence>
<organism evidence="2 3">
    <name type="scientific">Tetraparma gracilis</name>
    <dbReference type="NCBI Taxonomy" id="2962635"/>
    <lineage>
        <taxon>Eukaryota</taxon>
        <taxon>Sar</taxon>
        <taxon>Stramenopiles</taxon>
        <taxon>Ochrophyta</taxon>
        <taxon>Bolidophyceae</taxon>
        <taxon>Parmales</taxon>
        <taxon>Triparmaceae</taxon>
        <taxon>Tetraparma</taxon>
    </lineage>
</organism>
<proteinExistence type="predicted"/>
<keyword evidence="3" id="KW-1185">Reference proteome</keyword>
<comment type="caution">
    <text evidence="2">The sequence shown here is derived from an EMBL/GenBank/DDBJ whole genome shotgun (WGS) entry which is preliminary data.</text>
</comment>
<evidence type="ECO:0000313" key="2">
    <source>
        <dbReference type="EMBL" id="GMI35223.1"/>
    </source>
</evidence>
<reference evidence="2 3" key="1">
    <citation type="journal article" date="2023" name="Commun. Biol.">
        <title>Genome analysis of Parmales, the sister group of diatoms, reveals the evolutionary specialization of diatoms from phago-mixotrophs to photoautotrophs.</title>
        <authorList>
            <person name="Ban H."/>
            <person name="Sato S."/>
            <person name="Yoshikawa S."/>
            <person name="Yamada K."/>
            <person name="Nakamura Y."/>
            <person name="Ichinomiya M."/>
            <person name="Sato N."/>
            <person name="Blanc-Mathieu R."/>
            <person name="Endo H."/>
            <person name="Kuwata A."/>
            <person name="Ogata H."/>
        </authorList>
    </citation>
    <scope>NUCLEOTIDE SEQUENCE [LARGE SCALE GENOMIC DNA]</scope>
</reference>